<evidence type="ECO:0000313" key="11">
    <source>
        <dbReference type="EMBL" id="EJT43682.1"/>
    </source>
</evidence>
<evidence type="ECO:0000256" key="4">
    <source>
        <dbReference type="ARBA" id="ARBA00011019"/>
    </source>
</evidence>
<sequence length="402" mass="45782">MDKHERNGIMSLDHVDWLHATFSTPVKRIFDTQTTLDFQSSLAIHRIKYHLHKYTTLMSHCPDPDAHAASSSIAMVNGLMGVLDKLAQLIDETPPLPGPRRYGNLACREWHYKLDEHLSQWLQEMLPAEYHVVVPELQYYLGNSFGSSTRLDYGTGHELSFMATVAALDLLGVFPHLRGNDVFLLFNKYYTIMRRLILTYTLEPAGSHGVWGLDDHFHLVYILGSSQWQLLDARAPLQPREVLDKSLVHDYKDTNFYCQGINFINEVKMGPFEEHSPILYDIAVTVPRWSKVCKGLLKMYSVEVLKKFPVVQHFWFGTGFFPWVNIQNGTDLPVFEEKEDETIEQANAASPGPNHTSTRFPGSLSMPPPMGPPSGSSINYLLSHQNSSHRNQASSSKDRLRR</sequence>
<name>J6EKG4_SACK1</name>
<dbReference type="CDD" id="cd04087">
    <property type="entry name" value="PTPA"/>
    <property type="match status" value="1"/>
</dbReference>
<dbReference type="STRING" id="226230.J6EKG4"/>
<evidence type="ECO:0000256" key="7">
    <source>
        <dbReference type="ARBA" id="ARBA00023235"/>
    </source>
</evidence>
<dbReference type="InterPro" id="IPR004327">
    <property type="entry name" value="Phstyr_phstse_ac"/>
</dbReference>
<dbReference type="SUPFAM" id="SSF140984">
    <property type="entry name" value="PTPA-like"/>
    <property type="match status" value="1"/>
</dbReference>
<reference evidence="11 12" key="1">
    <citation type="journal article" date="2003" name="Science">
        <title>Finding functional features in Saccharomyces genomes by phylogenetic footprinting.</title>
        <authorList>
            <person name="Cliften P.F."/>
            <person name="Sudarsanam P."/>
            <person name="Desikan A."/>
            <person name="Fulton L."/>
            <person name="Fulton B."/>
            <person name="Majors J."/>
            <person name="Waterston R."/>
            <person name="Cohen B.A."/>
            <person name="Johnston M."/>
        </authorList>
    </citation>
    <scope>NUCLEOTIDE SEQUENCE [LARGE SCALE GENOMIC DNA]</scope>
    <source>
        <strain evidence="12">ATCC MYA-4449 / AS 2.2408 / CBS 8840 / NBRC 1802 / NCYC 2889</strain>
    </source>
</reference>
<keyword evidence="6 9" id="KW-0697">Rotamase</keyword>
<comment type="function">
    <text evidence="9">PPIases accelerate the folding of proteins. It catalyzes the cis-trans isomerization of proline imidic peptide bonds in oligopeptides.</text>
</comment>
<dbReference type="Pfam" id="PF03095">
    <property type="entry name" value="PTPA"/>
    <property type="match status" value="1"/>
</dbReference>
<dbReference type="GO" id="GO:0005634">
    <property type="term" value="C:nucleus"/>
    <property type="evidence" value="ECO:0007669"/>
    <property type="project" value="UniProtKB-SubCell"/>
</dbReference>
<keyword evidence="12" id="KW-1185">Reference proteome</keyword>
<evidence type="ECO:0000256" key="10">
    <source>
        <dbReference type="SAM" id="MobiDB-lite"/>
    </source>
</evidence>
<evidence type="ECO:0000256" key="8">
    <source>
        <dbReference type="ARBA" id="ARBA00023242"/>
    </source>
</evidence>
<evidence type="ECO:0000256" key="2">
    <source>
        <dbReference type="ARBA" id="ARBA00004123"/>
    </source>
</evidence>
<reference evidence="12" key="2">
    <citation type="journal article" date="2011" name="G3 (Bethesda)">
        <title>The awesome power of yeast evolutionary genetics: New genome sequences and strain resources for the Saccharomyces sensu stricto genus.</title>
        <authorList>
            <person name="Scannell D.R."/>
            <person name="Zill O.A."/>
            <person name="Rokas A."/>
            <person name="Payen C."/>
            <person name="Dunham M.J."/>
            <person name="Eisen M.B."/>
            <person name="Rine J."/>
            <person name="Johnston M."/>
            <person name="Hittinger C.T."/>
        </authorList>
    </citation>
    <scope>GENOME REANNOTATION</scope>
    <source>
        <strain evidence="12">ATCC MYA-4449 / AS 2.2408 / CBS 8840 / NBRC 1802 / NCYC 2889</strain>
    </source>
</reference>
<keyword evidence="7 9" id="KW-0413">Isomerase</keyword>
<comment type="subcellular location">
    <subcellularLocation>
        <location evidence="3 9">Cytoplasm</location>
    </subcellularLocation>
    <subcellularLocation>
        <location evidence="2">Nucleus</location>
    </subcellularLocation>
</comment>
<feature type="compositionally biased region" description="Polar residues" evidence="10">
    <location>
        <begin position="344"/>
        <end position="360"/>
    </location>
</feature>
<dbReference type="PIRSF" id="PIRSF016325">
    <property type="entry name" value="Phstyr_phstse_ac"/>
    <property type="match status" value="1"/>
</dbReference>
<proteinExistence type="inferred from homology"/>
<dbReference type="GO" id="GO:0008160">
    <property type="term" value="F:protein tyrosine phosphatase activator activity"/>
    <property type="evidence" value="ECO:0007669"/>
    <property type="project" value="TreeGrafter"/>
</dbReference>
<dbReference type="FunFam" id="1.20.120.1150:FF:000004">
    <property type="entry name" value="Serine/threonine-protein phosphatase 2A activator 1"/>
    <property type="match status" value="1"/>
</dbReference>
<dbReference type="GO" id="GO:0007052">
    <property type="term" value="P:mitotic spindle organization"/>
    <property type="evidence" value="ECO:0007669"/>
    <property type="project" value="TreeGrafter"/>
</dbReference>
<dbReference type="InterPro" id="IPR043170">
    <property type="entry name" value="PTPA_C_lid"/>
</dbReference>
<dbReference type="GO" id="GO:0000159">
    <property type="term" value="C:protein phosphatase type 2A complex"/>
    <property type="evidence" value="ECO:0007669"/>
    <property type="project" value="TreeGrafter"/>
</dbReference>
<dbReference type="EMBL" id="AACI03000569">
    <property type="protein sequence ID" value="EJT43682.1"/>
    <property type="molecule type" value="Genomic_DNA"/>
</dbReference>
<feature type="region of interest" description="Disordered" evidence="10">
    <location>
        <begin position="341"/>
        <end position="402"/>
    </location>
</feature>
<dbReference type="HOGENOM" id="CLU_030733_2_1_1"/>
<dbReference type="GO" id="GO:0005737">
    <property type="term" value="C:cytoplasm"/>
    <property type="evidence" value="ECO:0007669"/>
    <property type="project" value="UniProtKB-SubCell"/>
</dbReference>
<dbReference type="GO" id="GO:0003755">
    <property type="term" value="F:peptidyl-prolyl cis-trans isomerase activity"/>
    <property type="evidence" value="ECO:0007669"/>
    <property type="project" value="UniProtKB-KW"/>
</dbReference>
<dbReference type="Gene3D" id="1.20.120.1150">
    <property type="match status" value="1"/>
</dbReference>
<organism evidence="11 12">
    <name type="scientific">Saccharomyces kudriavzevii (strain ATCC MYA-4449 / AS 2.2408 / CBS 8840 / NBRC 1802 / NCYC 2889)</name>
    <name type="common">Yeast</name>
    <dbReference type="NCBI Taxonomy" id="226230"/>
    <lineage>
        <taxon>Eukaryota</taxon>
        <taxon>Fungi</taxon>
        <taxon>Dikarya</taxon>
        <taxon>Ascomycota</taxon>
        <taxon>Saccharomycotina</taxon>
        <taxon>Saccharomycetes</taxon>
        <taxon>Saccharomycetales</taxon>
        <taxon>Saccharomycetaceae</taxon>
        <taxon>Saccharomyces</taxon>
    </lineage>
</organism>
<dbReference type="Proteomes" id="UP000002753">
    <property type="component" value="Unassembled WGS sequence"/>
</dbReference>
<evidence type="ECO:0000256" key="9">
    <source>
        <dbReference type="RuleBase" id="RU361210"/>
    </source>
</evidence>
<dbReference type="InterPro" id="IPR037218">
    <property type="entry name" value="PTPA_sf"/>
</dbReference>
<feature type="compositionally biased region" description="Polar residues" evidence="10">
    <location>
        <begin position="378"/>
        <end position="395"/>
    </location>
</feature>
<evidence type="ECO:0000256" key="1">
    <source>
        <dbReference type="ARBA" id="ARBA00000971"/>
    </source>
</evidence>
<evidence type="ECO:0000256" key="5">
    <source>
        <dbReference type="ARBA" id="ARBA00022490"/>
    </source>
</evidence>
<evidence type="ECO:0000313" key="12">
    <source>
        <dbReference type="Proteomes" id="UP000002753"/>
    </source>
</evidence>
<dbReference type="AlphaFoldDB" id="J6EKG4"/>
<evidence type="ECO:0000256" key="3">
    <source>
        <dbReference type="ARBA" id="ARBA00004496"/>
    </source>
</evidence>
<comment type="catalytic activity">
    <reaction evidence="1 9">
        <text>[protein]-peptidylproline (omega=180) = [protein]-peptidylproline (omega=0)</text>
        <dbReference type="Rhea" id="RHEA:16237"/>
        <dbReference type="Rhea" id="RHEA-COMP:10747"/>
        <dbReference type="Rhea" id="RHEA-COMP:10748"/>
        <dbReference type="ChEBI" id="CHEBI:83833"/>
        <dbReference type="ChEBI" id="CHEBI:83834"/>
        <dbReference type="EC" id="5.2.1.8"/>
    </reaction>
</comment>
<accession>J6EKG4</accession>
<keyword evidence="5 9" id="KW-0963">Cytoplasm</keyword>
<protein>
    <recommendedName>
        <fullName evidence="9">Serine/threonine-protein phosphatase 2A activator</fullName>
        <ecNumber evidence="9">5.2.1.8</ecNumber>
    </recommendedName>
    <alternativeName>
        <fullName evidence="9">Phosphotyrosyl phosphatase activator</fullName>
    </alternativeName>
</protein>
<dbReference type="PANTHER" id="PTHR10012:SF3">
    <property type="entry name" value="SERINE_THREONINE-PROTEIN PHOSPHATASE 2A ACTIVATOR 1"/>
    <property type="match status" value="1"/>
</dbReference>
<comment type="caution">
    <text evidence="11">The sequence shown here is derived from an EMBL/GenBank/DDBJ whole genome shotgun (WGS) entry which is preliminary data.</text>
</comment>
<evidence type="ECO:0000256" key="6">
    <source>
        <dbReference type="ARBA" id="ARBA00023110"/>
    </source>
</evidence>
<comment type="similarity">
    <text evidence="4 9">Belongs to the PTPA-type PPIase family.</text>
</comment>
<keyword evidence="8" id="KW-0539">Nucleus</keyword>
<gene>
    <name evidence="11" type="primary">YIL153W</name>
    <name evidence="11" type="ORF">SKUD_128502</name>
</gene>
<dbReference type="EC" id="5.2.1.8" evidence="9"/>
<dbReference type="PANTHER" id="PTHR10012">
    <property type="entry name" value="SERINE/THREONINE-PROTEIN PHOSPHATASE 2A REGULATORY SUBUNIT B"/>
    <property type="match status" value="1"/>
</dbReference>